<feature type="region of interest" description="Disordered" evidence="1">
    <location>
        <begin position="55"/>
        <end position="109"/>
    </location>
</feature>
<keyword evidence="3" id="KW-1185">Reference proteome</keyword>
<dbReference type="Proteomes" id="UP000638848">
    <property type="component" value="Unassembled WGS sequence"/>
</dbReference>
<sequence length="109" mass="11392">MKARSTSLRGVAWNDPGGHAREGAAGRSDISSYPATAAGPGVTPVVVVTLATVPTGGSRRRGARARGVSVGTMFSHRERRVTRWSGGRPEEANRGAELDRSPDPVLSGR</sequence>
<feature type="region of interest" description="Disordered" evidence="1">
    <location>
        <begin position="1"/>
        <end position="39"/>
    </location>
</feature>
<evidence type="ECO:0000313" key="3">
    <source>
        <dbReference type="Proteomes" id="UP000638848"/>
    </source>
</evidence>
<name>A0A917H1T4_9MICC</name>
<protein>
    <submittedName>
        <fullName evidence="2">Uncharacterized protein</fullName>
    </submittedName>
</protein>
<reference evidence="2" key="2">
    <citation type="submission" date="2020-09" db="EMBL/GenBank/DDBJ databases">
        <authorList>
            <person name="Sun Q."/>
            <person name="Zhou Y."/>
        </authorList>
    </citation>
    <scope>NUCLEOTIDE SEQUENCE</scope>
    <source>
        <strain evidence="2">CGMCC 1.12187</strain>
    </source>
</reference>
<accession>A0A917H1T4</accession>
<proteinExistence type="predicted"/>
<evidence type="ECO:0000313" key="2">
    <source>
        <dbReference type="EMBL" id="GGG64841.1"/>
    </source>
</evidence>
<dbReference type="AlphaFoldDB" id="A0A917H1T4"/>
<evidence type="ECO:0000256" key="1">
    <source>
        <dbReference type="SAM" id="MobiDB-lite"/>
    </source>
</evidence>
<organism evidence="2 3">
    <name type="scientific">Kocuria dechangensis</name>
    <dbReference type="NCBI Taxonomy" id="1176249"/>
    <lineage>
        <taxon>Bacteria</taxon>
        <taxon>Bacillati</taxon>
        <taxon>Actinomycetota</taxon>
        <taxon>Actinomycetes</taxon>
        <taxon>Micrococcales</taxon>
        <taxon>Micrococcaceae</taxon>
        <taxon>Kocuria</taxon>
    </lineage>
</organism>
<feature type="compositionally biased region" description="Basic and acidic residues" evidence="1">
    <location>
        <begin position="88"/>
        <end position="102"/>
    </location>
</feature>
<comment type="caution">
    <text evidence="2">The sequence shown here is derived from an EMBL/GenBank/DDBJ whole genome shotgun (WGS) entry which is preliminary data.</text>
</comment>
<reference evidence="2" key="1">
    <citation type="journal article" date="2014" name="Int. J. Syst. Evol. Microbiol.">
        <title>Complete genome sequence of Corynebacterium casei LMG S-19264T (=DSM 44701T), isolated from a smear-ripened cheese.</title>
        <authorList>
            <consortium name="US DOE Joint Genome Institute (JGI-PGF)"/>
            <person name="Walter F."/>
            <person name="Albersmeier A."/>
            <person name="Kalinowski J."/>
            <person name="Ruckert C."/>
        </authorList>
    </citation>
    <scope>NUCLEOTIDE SEQUENCE</scope>
    <source>
        <strain evidence="2">CGMCC 1.12187</strain>
    </source>
</reference>
<dbReference type="EMBL" id="BMEQ01000020">
    <property type="protein sequence ID" value="GGG64841.1"/>
    <property type="molecule type" value="Genomic_DNA"/>
</dbReference>
<gene>
    <name evidence="2" type="ORF">GCM10011374_30670</name>
</gene>